<feature type="compositionally biased region" description="Basic and acidic residues" evidence="1">
    <location>
        <begin position="1"/>
        <end position="14"/>
    </location>
</feature>
<sequence length="103" mass="11597">MERHVTPEETEISRKVGGNRNQALQGMTTVSSSSSGRDITLTWSDTSVREAGFIIERQKVGTSAWTEMWRTEPNATQAVFPDTTEGSAYSYRFKPMHWNPALD</sequence>
<evidence type="ECO:0000256" key="1">
    <source>
        <dbReference type="SAM" id="MobiDB-lite"/>
    </source>
</evidence>
<comment type="caution">
    <text evidence="2">The sequence shown here is derived from an EMBL/GenBank/DDBJ whole genome shotgun (WGS) entry which is preliminary data.</text>
</comment>
<gene>
    <name evidence="2" type="ORF">J21TS7_26890</name>
</gene>
<reference evidence="2 3" key="1">
    <citation type="submission" date="2021-03" db="EMBL/GenBank/DDBJ databases">
        <title>Antimicrobial resistance genes in bacteria isolated from Japanese honey, and their potential for conferring macrolide and lincosamide resistance in the American foulbrood pathogen Paenibacillus larvae.</title>
        <authorList>
            <person name="Okamoto M."/>
            <person name="Kumagai M."/>
            <person name="Kanamori H."/>
            <person name="Takamatsu D."/>
        </authorList>
    </citation>
    <scope>NUCLEOTIDE SEQUENCE [LARGE SCALE GENOMIC DNA]</scope>
    <source>
        <strain evidence="2 3">J21TS7</strain>
    </source>
</reference>
<dbReference type="InterPro" id="IPR003961">
    <property type="entry name" value="FN3_dom"/>
</dbReference>
<dbReference type="Gene3D" id="2.60.40.10">
    <property type="entry name" value="Immunoglobulins"/>
    <property type="match status" value="1"/>
</dbReference>
<accession>A0ABQ4LCT7</accession>
<feature type="compositionally biased region" description="Polar residues" evidence="1">
    <location>
        <begin position="19"/>
        <end position="37"/>
    </location>
</feature>
<dbReference type="CDD" id="cd00063">
    <property type="entry name" value="FN3"/>
    <property type="match status" value="1"/>
</dbReference>
<dbReference type="InterPro" id="IPR013783">
    <property type="entry name" value="Ig-like_fold"/>
</dbReference>
<evidence type="ECO:0000313" key="3">
    <source>
        <dbReference type="Proteomes" id="UP000676601"/>
    </source>
</evidence>
<feature type="region of interest" description="Disordered" evidence="1">
    <location>
        <begin position="1"/>
        <end position="37"/>
    </location>
</feature>
<dbReference type="InterPro" id="IPR036116">
    <property type="entry name" value="FN3_sf"/>
</dbReference>
<protein>
    <submittedName>
        <fullName evidence="2">Uncharacterized protein</fullName>
    </submittedName>
</protein>
<dbReference type="SUPFAM" id="SSF49265">
    <property type="entry name" value="Fibronectin type III"/>
    <property type="match status" value="1"/>
</dbReference>
<dbReference type="Proteomes" id="UP000676601">
    <property type="component" value="Unassembled WGS sequence"/>
</dbReference>
<dbReference type="EMBL" id="BORU01000001">
    <property type="protein sequence ID" value="GIO54371.1"/>
    <property type="molecule type" value="Genomic_DNA"/>
</dbReference>
<keyword evidence="3" id="KW-1185">Reference proteome</keyword>
<proteinExistence type="predicted"/>
<organism evidence="2 3">
    <name type="scientific">Paenibacillus cineris</name>
    <dbReference type="NCBI Taxonomy" id="237530"/>
    <lineage>
        <taxon>Bacteria</taxon>
        <taxon>Bacillati</taxon>
        <taxon>Bacillota</taxon>
        <taxon>Bacilli</taxon>
        <taxon>Bacillales</taxon>
        <taxon>Paenibacillaceae</taxon>
        <taxon>Paenibacillus</taxon>
    </lineage>
</organism>
<name>A0ABQ4LCT7_9BACL</name>
<evidence type="ECO:0000313" key="2">
    <source>
        <dbReference type="EMBL" id="GIO54371.1"/>
    </source>
</evidence>
<dbReference type="RefSeq" id="WP_144025324.1">
    <property type="nucleotide sequence ID" value="NZ_BORU01000001.1"/>
</dbReference>